<evidence type="ECO:0000313" key="3">
    <source>
        <dbReference type="Proteomes" id="UP000029052"/>
    </source>
</evidence>
<feature type="transmembrane region" description="Helical" evidence="1">
    <location>
        <begin position="163"/>
        <end position="184"/>
    </location>
</feature>
<keyword evidence="1" id="KW-1133">Transmembrane helix</keyword>
<organism evidence="2 3">
    <name type="scientific">Bifidobacterium magnum</name>
    <dbReference type="NCBI Taxonomy" id="1692"/>
    <lineage>
        <taxon>Bacteria</taxon>
        <taxon>Bacillati</taxon>
        <taxon>Actinomycetota</taxon>
        <taxon>Actinomycetes</taxon>
        <taxon>Bifidobacteriales</taxon>
        <taxon>Bifidobacteriaceae</taxon>
        <taxon>Bifidobacterium</taxon>
    </lineage>
</organism>
<keyword evidence="1" id="KW-0812">Transmembrane</keyword>
<evidence type="ECO:0000256" key="1">
    <source>
        <dbReference type="SAM" id="Phobius"/>
    </source>
</evidence>
<keyword evidence="3" id="KW-1185">Reference proteome</keyword>
<keyword evidence="1" id="KW-0472">Membrane</keyword>
<dbReference type="RefSeq" id="WP_022859727.1">
    <property type="nucleotide sequence ID" value="NZ_JGZB01000002.1"/>
</dbReference>
<feature type="transmembrane region" description="Helical" evidence="1">
    <location>
        <begin position="24"/>
        <end position="44"/>
    </location>
</feature>
<comment type="caution">
    <text evidence="2">The sequence shown here is derived from an EMBL/GenBank/DDBJ whole genome shotgun (WGS) entry which is preliminary data.</text>
</comment>
<feature type="transmembrane region" description="Helical" evidence="1">
    <location>
        <begin position="131"/>
        <end position="151"/>
    </location>
</feature>
<proteinExistence type="predicted"/>
<protein>
    <submittedName>
        <fullName evidence="2">Transcriptional regulator</fullName>
    </submittedName>
</protein>
<gene>
    <name evidence="2" type="ORF">BMAGN_1123</name>
</gene>
<feature type="transmembrane region" description="Helical" evidence="1">
    <location>
        <begin position="82"/>
        <end position="99"/>
    </location>
</feature>
<reference evidence="2 3" key="1">
    <citation type="submission" date="2014-03" db="EMBL/GenBank/DDBJ databases">
        <title>Genomics of Bifidobacteria.</title>
        <authorList>
            <person name="Ventura M."/>
            <person name="Milani C."/>
            <person name="Lugli G.A."/>
        </authorList>
    </citation>
    <scope>NUCLEOTIDE SEQUENCE [LARGE SCALE GENOMIC DNA]</scope>
    <source>
        <strain evidence="2 3">LMG 11591</strain>
    </source>
</reference>
<dbReference type="eggNOG" id="COG1476">
    <property type="taxonomic scope" value="Bacteria"/>
</dbReference>
<accession>A0A087BE98</accession>
<dbReference type="Proteomes" id="UP000029052">
    <property type="component" value="Unassembled WGS sequence"/>
</dbReference>
<sequence>MSKAEDEETRRGYEWHVRRHARKLADGVGLIMLGVSLSTLGTLLPQHKAEDIDKVIEWIDDVIKHESHELISFSSNQTHPESFLVFIVTLIIGITMLRNEVEDNRDYHEAYPRMNFRYSQEERRAVGREHLAWIIGCVALIVLVHVLIALFTNHVWPSALNTGLSQLALTAGVWGLVYSSVWYGRVNVKVYNFMSLRSMNIYELRKHDEINGIPDYRSVREKNYSDWDANLSHFSIALGVLTAAAFYYLPTLRTSLFWIPMLVILIIGLIIRSFIVHHAINAFEK</sequence>
<evidence type="ECO:0000313" key="2">
    <source>
        <dbReference type="EMBL" id="KFI69348.1"/>
    </source>
</evidence>
<feature type="transmembrane region" description="Helical" evidence="1">
    <location>
        <begin position="230"/>
        <end position="249"/>
    </location>
</feature>
<name>A0A087BE98_9BIFI</name>
<dbReference type="EMBL" id="JGZB01000002">
    <property type="protein sequence ID" value="KFI69348.1"/>
    <property type="molecule type" value="Genomic_DNA"/>
</dbReference>
<dbReference type="AlphaFoldDB" id="A0A087BE98"/>
<feature type="transmembrane region" description="Helical" evidence="1">
    <location>
        <begin position="255"/>
        <end position="275"/>
    </location>
</feature>